<keyword evidence="8" id="KW-0408">Iron</keyword>
<dbReference type="SUPFAM" id="SSF51395">
    <property type="entry name" value="FMN-linked oxidoreductases"/>
    <property type="match status" value="1"/>
</dbReference>
<protein>
    <recommendedName>
        <fullName evidence="14">NADH:flavin oxidoreductase</fullName>
    </recommendedName>
</protein>
<keyword evidence="4" id="KW-0285">Flavoprotein</keyword>
<reference evidence="13" key="1">
    <citation type="submission" date="2015-08" db="EMBL/GenBank/DDBJ databases">
        <title>Complete Genome Sequence of Azospirillum thiophilum BV-S.</title>
        <authorList>
            <person name="Fomenkov A."/>
            <person name="Vincze T."/>
            <person name="Grabovich M."/>
            <person name="Dubinina G."/>
            <person name="Orlova M."/>
            <person name="Belousova E."/>
            <person name="Roberts R.J."/>
        </authorList>
    </citation>
    <scope>NUCLEOTIDE SEQUENCE [LARGE SCALE GENOMIC DNA]</scope>
    <source>
        <strain evidence="13">BV-S</strain>
    </source>
</reference>
<evidence type="ECO:0008006" key="14">
    <source>
        <dbReference type="Google" id="ProtNLM"/>
    </source>
</evidence>
<comment type="cofactor">
    <cofactor evidence="2">
        <name>[4Fe-4S] cluster</name>
        <dbReference type="ChEBI" id="CHEBI:49883"/>
    </cofactor>
</comment>
<evidence type="ECO:0000256" key="2">
    <source>
        <dbReference type="ARBA" id="ARBA00001966"/>
    </source>
</evidence>
<dbReference type="GO" id="GO:0016491">
    <property type="term" value="F:oxidoreductase activity"/>
    <property type="evidence" value="ECO:0007669"/>
    <property type="project" value="UniProtKB-KW"/>
</dbReference>
<gene>
    <name evidence="12" type="ORF">AL072_16245</name>
</gene>
<dbReference type="Pfam" id="PF00724">
    <property type="entry name" value="Oxidored_FMN"/>
    <property type="match status" value="1"/>
</dbReference>
<evidence type="ECO:0000313" key="13">
    <source>
        <dbReference type="Proteomes" id="UP000069935"/>
    </source>
</evidence>
<dbReference type="PRINTS" id="PR00368">
    <property type="entry name" value="FADPNR"/>
</dbReference>
<dbReference type="CDD" id="cd02803">
    <property type="entry name" value="OYE_like_FMN_family"/>
    <property type="match status" value="1"/>
</dbReference>
<dbReference type="InterPro" id="IPR013785">
    <property type="entry name" value="Aldolase_TIM"/>
</dbReference>
<dbReference type="PANTHER" id="PTHR42917">
    <property type="entry name" value="2,4-DIENOYL-COA REDUCTASE"/>
    <property type="match status" value="1"/>
</dbReference>
<dbReference type="PANTHER" id="PTHR42917:SF2">
    <property type="entry name" value="2,4-DIENOYL-COA REDUCTASE [(2E)-ENOYL-COA-PRODUCING]"/>
    <property type="match status" value="1"/>
</dbReference>
<keyword evidence="13" id="KW-1185">Reference proteome</keyword>
<dbReference type="Pfam" id="PF07992">
    <property type="entry name" value="Pyr_redox_2"/>
    <property type="match status" value="1"/>
</dbReference>
<evidence type="ECO:0000256" key="8">
    <source>
        <dbReference type="ARBA" id="ARBA00023004"/>
    </source>
</evidence>
<evidence type="ECO:0000259" key="10">
    <source>
        <dbReference type="Pfam" id="PF00724"/>
    </source>
</evidence>
<keyword evidence="6" id="KW-0479">Metal-binding</keyword>
<dbReference type="Gene3D" id="3.20.20.70">
    <property type="entry name" value="Aldolase class I"/>
    <property type="match status" value="1"/>
</dbReference>
<evidence type="ECO:0000313" key="12">
    <source>
        <dbReference type="EMBL" id="ALG72603.1"/>
    </source>
</evidence>
<sequence length="673" mass="70057">MELAFPHLFSPGRLRGLVLPNRLVMAPMESNMAAADGSVSDGMLAYYTARAAGGVGMVIVEYACVDRPLGLGGSPQLGIDDDALIAGHRRLTAAIAAQGARSCLQLFHAGRQTLRRFTGGLAPVAASAVACRVYREEPREITLPEIEELVSKFGHAAARAVAAGYDAIEIHGAHGYLIGGFLSGASNRRTDLYGGTLANRLRFPLAVVSAVRRGAGDAPVIFRLSAEEFVEGGTTLDEAVRMAPDLVAAGADALHVSTGTAERMDCNVDPVSAPQGWRIPLARRLREVAGVPVLTVGVIRQPEVAERAVADGSADFVALGRALLADPQWPEKARRGAVADIRPCTSCNWCVDQLLAHKRLGCAENPLAGRETEPAILRSGAGRAAAVVGGGPGGMAAALLLQDAGFRVTLFEKADRLGLGLVASATPPGKDKFFWYRDYLVRRLEASGVELRLGCEAGPDDVLALRPALAIVATGASNREIAVTGGASVPVGFAHDLLTGQEPLVAGPAEGPVVIVGSGETGCECAEYVAEMGRNVVLVSRSPERRLARRAQYVYRRQLIARLENNPRIRIETGMELAAVGDGETVLRDRDGAGHRRPAAQVLLALGRVPENGLAAALGAAGVPTHVIGDSREVGRIGDAVHDAYAAVRAATRAGTGGAGNGGPAEPVAALAC</sequence>
<evidence type="ECO:0000259" key="11">
    <source>
        <dbReference type="Pfam" id="PF07992"/>
    </source>
</evidence>
<keyword evidence="7" id="KW-0560">Oxidoreductase</keyword>
<dbReference type="GO" id="GO:0046872">
    <property type="term" value="F:metal ion binding"/>
    <property type="evidence" value="ECO:0007669"/>
    <property type="project" value="UniProtKB-KW"/>
</dbReference>
<evidence type="ECO:0000256" key="6">
    <source>
        <dbReference type="ARBA" id="ARBA00022723"/>
    </source>
</evidence>
<keyword evidence="9" id="KW-0411">Iron-sulfur</keyword>
<dbReference type="Proteomes" id="UP000069935">
    <property type="component" value="Chromosome 2"/>
</dbReference>
<reference evidence="12 13" key="2">
    <citation type="journal article" date="2016" name="Genome Announc.">
        <title>Complete Genome Sequence of a Strain of Azospirillum thiophilum Isolated from a Sulfide Spring.</title>
        <authorList>
            <person name="Fomenkov A."/>
            <person name="Vincze T."/>
            <person name="Grabovich M."/>
            <person name="Anton B.P."/>
            <person name="Dubinina G."/>
            <person name="Orlova M."/>
            <person name="Belousova E."/>
            <person name="Roberts R.J."/>
        </authorList>
    </citation>
    <scope>NUCLEOTIDE SEQUENCE [LARGE SCALE GENOMIC DNA]</scope>
    <source>
        <strain evidence="12 13">BV-S</strain>
    </source>
</reference>
<dbReference type="GO" id="GO:0010181">
    <property type="term" value="F:FMN binding"/>
    <property type="evidence" value="ECO:0007669"/>
    <property type="project" value="InterPro"/>
</dbReference>
<dbReference type="KEGG" id="ati:AL072_16245"/>
<evidence type="ECO:0000256" key="5">
    <source>
        <dbReference type="ARBA" id="ARBA00022643"/>
    </source>
</evidence>
<dbReference type="PRINTS" id="PR00411">
    <property type="entry name" value="PNDRDTASEI"/>
</dbReference>
<dbReference type="InterPro" id="IPR023753">
    <property type="entry name" value="FAD/NAD-binding_dom"/>
</dbReference>
<dbReference type="InterPro" id="IPR001155">
    <property type="entry name" value="OxRdtase_FMN_N"/>
</dbReference>
<dbReference type="InterPro" id="IPR051793">
    <property type="entry name" value="NADH:flavin_oxidoreductase"/>
</dbReference>
<evidence type="ECO:0000256" key="7">
    <source>
        <dbReference type="ARBA" id="ARBA00023002"/>
    </source>
</evidence>
<proteinExistence type="inferred from homology"/>
<evidence type="ECO:0000256" key="4">
    <source>
        <dbReference type="ARBA" id="ARBA00022630"/>
    </source>
</evidence>
<dbReference type="EMBL" id="CP012402">
    <property type="protein sequence ID" value="ALG72603.1"/>
    <property type="molecule type" value="Genomic_DNA"/>
</dbReference>
<dbReference type="RefSeq" id="WP_045583172.1">
    <property type="nucleotide sequence ID" value="NZ_CP012402.1"/>
</dbReference>
<accession>A0AAC8W041</accession>
<organism evidence="12 13">
    <name type="scientific">Azospirillum thiophilum</name>
    <dbReference type="NCBI Taxonomy" id="528244"/>
    <lineage>
        <taxon>Bacteria</taxon>
        <taxon>Pseudomonadati</taxon>
        <taxon>Pseudomonadota</taxon>
        <taxon>Alphaproteobacteria</taxon>
        <taxon>Rhodospirillales</taxon>
        <taxon>Azospirillaceae</taxon>
        <taxon>Azospirillum</taxon>
    </lineage>
</organism>
<dbReference type="InterPro" id="IPR036188">
    <property type="entry name" value="FAD/NAD-bd_sf"/>
</dbReference>
<dbReference type="GO" id="GO:0051536">
    <property type="term" value="F:iron-sulfur cluster binding"/>
    <property type="evidence" value="ECO:0007669"/>
    <property type="project" value="UniProtKB-KW"/>
</dbReference>
<evidence type="ECO:0000256" key="3">
    <source>
        <dbReference type="ARBA" id="ARBA00011048"/>
    </source>
</evidence>
<feature type="domain" description="FAD/NAD(P)-binding" evidence="11">
    <location>
        <begin position="386"/>
        <end position="623"/>
    </location>
</feature>
<dbReference type="AlphaFoldDB" id="A0AAC8W041"/>
<evidence type="ECO:0000256" key="1">
    <source>
        <dbReference type="ARBA" id="ARBA00001917"/>
    </source>
</evidence>
<dbReference type="SUPFAM" id="SSF51905">
    <property type="entry name" value="FAD/NAD(P)-binding domain"/>
    <property type="match status" value="1"/>
</dbReference>
<dbReference type="Gene3D" id="3.40.50.720">
    <property type="entry name" value="NAD(P)-binding Rossmann-like Domain"/>
    <property type="match status" value="1"/>
</dbReference>
<feature type="domain" description="NADH:flavin oxidoreductase/NADH oxidase N-terminal" evidence="10">
    <location>
        <begin position="8"/>
        <end position="336"/>
    </location>
</feature>
<comment type="similarity">
    <text evidence="3">In the N-terminal section; belongs to the NADH:flavin oxidoreductase/NADH oxidase family.</text>
</comment>
<evidence type="ECO:0000256" key="9">
    <source>
        <dbReference type="ARBA" id="ARBA00023014"/>
    </source>
</evidence>
<keyword evidence="5" id="KW-0288">FMN</keyword>
<name>A0AAC8W041_9PROT</name>
<comment type="cofactor">
    <cofactor evidence="1">
        <name>FMN</name>
        <dbReference type="ChEBI" id="CHEBI:58210"/>
    </cofactor>
</comment>
<dbReference type="Gene3D" id="3.50.50.60">
    <property type="entry name" value="FAD/NAD(P)-binding domain"/>
    <property type="match status" value="1"/>
</dbReference>